<name>A0A844ZZ75_9SPHN</name>
<accession>A0A844ZZ75</accession>
<keyword evidence="3" id="KW-1185">Reference proteome</keyword>
<feature type="chain" id="PRO_5032688208" description="Secreted protein" evidence="1">
    <location>
        <begin position="23"/>
        <end position="109"/>
    </location>
</feature>
<evidence type="ECO:0008006" key="4">
    <source>
        <dbReference type="Google" id="ProtNLM"/>
    </source>
</evidence>
<sequence length="109" mass="10942">MTTHKQVLLLIACLVSLPGCDAATQIAGDALEGEIGNAVTAQCLQVAESAGIVAGRVAQVCECTANAFVTDPDLTIEDASPQRIEGIVNQCATETGGAAGSVSDTLPAE</sequence>
<gene>
    <name evidence="2" type="ORF">GRI62_03915</name>
</gene>
<dbReference type="Proteomes" id="UP000460626">
    <property type="component" value="Unassembled WGS sequence"/>
</dbReference>
<protein>
    <recommendedName>
        <fullName evidence="4">Secreted protein</fullName>
    </recommendedName>
</protein>
<comment type="caution">
    <text evidence="2">The sequence shown here is derived from an EMBL/GenBank/DDBJ whole genome shotgun (WGS) entry which is preliminary data.</text>
</comment>
<reference evidence="2 3" key="1">
    <citation type="submission" date="2019-12" db="EMBL/GenBank/DDBJ databases">
        <title>Genomic-based taxomic classification of the family Erythrobacteraceae.</title>
        <authorList>
            <person name="Xu L."/>
        </authorList>
    </citation>
    <scope>NUCLEOTIDE SEQUENCE [LARGE SCALE GENOMIC DNA]</scope>
    <source>
        <strain evidence="2 3">RC4-10-4</strain>
    </source>
</reference>
<dbReference type="RefSeq" id="WP_131452100.1">
    <property type="nucleotide sequence ID" value="NZ_BMJK01000001.1"/>
</dbReference>
<keyword evidence="1" id="KW-0732">Signal</keyword>
<organism evidence="2 3">
    <name type="scientific">Aurantiacibacter arachoides</name>
    <dbReference type="NCBI Taxonomy" id="1850444"/>
    <lineage>
        <taxon>Bacteria</taxon>
        <taxon>Pseudomonadati</taxon>
        <taxon>Pseudomonadota</taxon>
        <taxon>Alphaproteobacteria</taxon>
        <taxon>Sphingomonadales</taxon>
        <taxon>Erythrobacteraceae</taxon>
        <taxon>Aurantiacibacter</taxon>
    </lineage>
</organism>
<dbReference type="EMBL" id="WTYH01000001">
    <property type="protein sequence ID" value="MXO92754.1"/>
    <property type="molecule type" value="Genomic_DNA"/>
</dbReference>
<dbReference type="AlphaFoldDB" id="A0A844ZZ75"/>
<proteinExistence type="predicted"/>
<evidence type="ECO:0000313" key="2">
    <source>
        <dbReference type="EMBL" id="MXO92754.1"/>
    </source>
</evidence>
<evidence type="ECO:0000313" key="3">
    <source>
        <dbReference type="Proteomes" id="UP000460626"/>
    </source>
</evidence>
<evidence type="ECO:0000256" key="1">
    <source>
        <dbReference type="SAM" id="SignalP"/>
    </source>
</evidence>
<dbReference type="OrthoDB" id="7410630at2"/>
<feature type="signal peptide" evidence="1">
    <location>
        <begin position="1"/>
        <end position="22"/>
    </location>
</feature>